<name>A0A817SX11_9BILA</name>
<dbReference type="OrthoDB" id="9886517at2759"/>
<dbReference type="AlphaFoldDB" id="A0A817SX11"/>
<dbReference type="PANTHER" id="PTHR19960">
    <property type="entry name" value="TEKTIN"/>
    <property type="match status" value="1"/>
</dbReference>
<evidence type="ECO:0000256" key="2">
    <source>
        <dbReference type="ARBA" id="ARBA00022490"/>
    </source>
</evidence>
<keyword evidence="2" id="KW-0963">Cytoplasm</keyword>
<reference evidence="6" key="1">
    <citation type="submission" date="2021-02" db="EMBL/GenBank/DDBJ databases">
        <authorList>
            <person name="Nowell W R."/>
        </authorList>
    </citation>
    <scope>NUCLEOTIDE SEQUENCE</scope>
</reference>
<sequence>MDSKVTAQSTPMSRRSQQSSILPSMGIFDNRTSSTSPYSNILTRSLSISRCPTVYYRTAHIEPTESLDVSIAQPFSSTNDLNHVDSVKMPSICLLDRPTLYVRYTPKDWHDAQTTNYLASDKILAESERLRSDAIWLAHQKDEQAVKNNFESSKCLAESIQNIEYWKNELERTKDKMTRKIDDVQFKRRELERVLSEIENPLRITQENLYEREKRQGIDLVHDNAEQELIREVDRIQLSQDNLRKMLGCLSIQNARNHASLHELERDVKDKYRARALDSAAHNIETKSNGISFYEDIEFVDNTVSVPESWAKYTKENVCRALNEISQSDELLDACKQLMTTIYNDMWSQWNHANISLENRVQEEQAAKNKIEVHLEKVSFITWSQWNHANISLENRVQEEQAAKNKIEVHLEKILQEICDVKQSIKFLKKTIADQEAFLQVAQTRLATRTRRPNIEACRDPAMHRLIQEVYGLHAAIADLLSKLRQEENAVQHLLRSKSSLEQDLTIKKNSLFIDSEKVLGIRRLFMMDAPEKTFLPSVSYSQSHDLINV</sequence>
<evidence type="ECO:0000256" key="1">
    <source>
        <dbReference type="ARBA" id="ARBA00007209"/>
    </source>
</evidence>
<evidence type="ECO:0000256" key="3">
    <source>
        <dbReference type="RuleBase" id="RU367040"/>
    </source>
</evidence>
<feature type="compositionally biased region" description="Polar residues" evidence="5">
    <location>
        <begin position="1"/>
        <end position="22"/>
    </location>
</feature>
<evidence type="ECO:0000256" key="5">
    <source>
        <dbReference type="SAM" id="MobiDB-lite"/>
    </source>
</evidence>
<accession>A0A817SX11</accession>
<feature type="coiled-coil region" evidence="4">
    <location>
        <begin position="156"/>
        <end position="194"/>
    </location>
</feature>
<dbReference type="GO" id="GO:0060271">
    <property type="term" value="P:cilium assembly"/>
    <property type="evidence" value="ECO:0007669"/>
    <property type="project" value="UniProtKB-UniRule"/>
</dbReference>
<dbReference type="InterPro" id="IPR000435">
    <property type="entry name" value="Tektins"/>
</dbReference>
<dbReference type="GO" id="GO:0005634">
    <property type="term" value="C:nucleus"/>
    <property type="evidence" value="ECO:0007669"/>
    <property type="project" value="TreeGrafter"/>
</dbReference>
<keyword evidence="3" id="KW-0969">Cilium</keyword>
<evidence type="ECO:0000313" key="7">
    <source>
        <dbReference type="Proteomes" id="UP000663825"/>
    </source>
</evidence>
<dbReference type="GO" id="GO:0060294">
    <property type="term" value="P:cilium movement involved in cell motility"/>
    <property type="evidence" value="ECO:0007669"/>
    <property type="project" value="UniProtKB-UniRule"/>
</dbReference>
<evidence type="ECO:0000313" key="6">
    <source>
        <dbReference type="EMBL" id="CAF3304425.1"/>
    </source>
</evidence>
<organism evidence="6 7">
    <name type="scientific">Rotaria socialis</name>
    <dbReference type="NCBI Taxonomy" id="392032"/>
    <lineage>
        <taxon>Eukaryota</taxon>
        <taxon>Metazoa</taxon>
        <taxon>Spiralia</taxon>
        <taxon>Gnathifera</taxon>
        <taxon>Rotifera</taxon>
        <taxon>Eurotatoria</taxon>
        <taxon>Bdelloidea</taxon>
        <taxon>Philodinida</taxon>
        <taxon>Philodinidae</taxon>
        <taxon>Rotaria</taxon>
    </lineage>
</organism>
<comment type="caution">
    <text evidence="6">The sequence shown here is derived from an EMBL/GenBank/DDBJ whole genome shotgun (WGS) entry which is preliminary data.</text>
</comment>
<feature type="region of interest" description="Disordered" evidence="5">
    <location>
        <begin position="1"/>
        <end position="28"/>
    </location>
</feature>
<dbReference type="GO" id="GO:0015630">
    <property type="term" value="C:microtubule cytoskeleton"/>
    <property type="evidence" value="ECO:0007669"/>
    <property type="project" value="UniProtKB-UniRule"/>
</dbReference>
<dbReference type="PANTHER" id="PTHR19960:SF11">
    <property type="entry name" value="TEKTIN"/>
    <property type="match status" value="1"/>
</dbReference>
<dbReference type="EMBL" id="CAJNXB010003271">
    <property type="protein sequence ID" value="CAF3304425.1"/>
    <property type="molecule type" value="Genomic_DNA"/>
</dbReference>
<proteinExistence type="inferred from homology"/>
<feature type="coiled-coil region" evidence="4">
    <location>
        <begin position="477"/>
        <end position="504"/>
    </location>
</feature>
<gene>
    <name evidence="6" type="ORF">TIS948_LOCUS18651</name>
</gene>
<evidence type="ECO:0000256" key="4">
    <source>
        <dbReference type="SAM" id="Coils"/>
    </source>
</evidence>
<dbReference type="Pfam" id="PF03148">
    <property type="entry name" value="Tektin"/>
    <property type="match status" value="2"/>
</dbReference>
<protein>
    <recommendedName>
        <fullName evidence="3">Tektin</fullName>
    </recommendedName>
</protein>
<dbReference type="Proteomes" id="UP000663825">
    <property type="component" value="Unassembled WGS sequence"/>
</dbReference>
<dbReference type="PRINTS" id="PR00511">
    <property type="entry name" value="TEKTIN"/>
</dbReference>
<keyword evidence="3" id="KW-0966">Cell projection</keyword>
<comment type="subcellular location">
    <subcellularLocation>
        <location evidence="3">Cytoplasm</location>
        <location evidence="3">Cytoskeleton</location>
        <location evidence="3">Cilium axoneme</location>
    </subcellularLocation>
</comment>
<keyword evidence="3" id="KW-0282">Flagellum</keyword>
<dbReference type="InterPro" id="IPR048256">
    <property type="entry name" value="Tektin-like"/>
</dbReference>
<dbReference type="GO" id="GO:0005930">
    <property type="term" value="C:axoneme"/>
    <property type="evidence" value="ECO:0007669"/>
    <property type="project" value="UniProtKB-SubCell"/>
</dbReference>
<keyword evidence="4" id="KW-0175">Coiled coil</keyword>
<comment type="similarity">
    <text evidence="1 3">Belongs to the tektin family.</text>
</comment>